<organism evidence="2">
    <name type="scientific">uncultured Frankia sp</name>
    <dbReference type="NCBI Taxonomy" id="181582"/>
    <lineage>
        <taxon>Bacteria</taxon>
        <taxon>Bacillati</taxon>
        <taxon>Actinomycetota</taxon>
        <taxon>Actinomycetes</taxon>
        <taxon>Frankiales</taxon>
        <taxon>Frankiaceae</taxon>
        <taxon>Frankia</taxon>
        <taxon>environmental samples</taxon>
    </lineage>
</organism>
<accession>A0A060C6K9</accession>
<feature type="non-terminal residue" evidence="2">
    <location>
        <position position="171"/>
    </location>
</feature>
<name>A0A060C6K9_9ACTN</name>
<dbReference type="Gene3D" id="3.60.10.10">
    <property type="entry name" value="Endonuclease/exonuclease/phosphatase"/>
    <property type="match status" value="1"/>
</dbReference>
<feature type="non-terminal residue" evidence="2">
    <location>
        <position position="1"/>
    </location>
</feature>
<feature type="region of interest" description="Disordered" evidence="1">
    <location>
        <begin position="136"/>
        <end position="171"/>
    </location>
</feature>
<evidence type="ECO:0000313" key="2">
    <source>
        <dbReference type="EMBL" id="AIA88361.1"/>
    </source>
</evidence>
<dbReference type="AlphaFoldDB" id="A0A060C6K9"/>
<proteinExistence type="predicted"/>
<sequence>TYYNDRDGNHVTVDDCGTDADPGPRGAADAANLERQQAKIVTAINDLDASIVSLEEIENSVKFGKDRDFGVSTLVDALNAAAGADTWAYAPSPDAADLPTVAEQDVIRTAFIYKPADVEPGRWVAGARRVVGLQQRPAAARPGLQGGGRARLGRVRGDRQPTSSPRAPVSM</sequence>
<evidence type="ECO:0000256" key="1">
    <source>
        <dbReference type="SAM" id="MobiDB-lite"/>
    </source>
</evidence>
<dbReference type="InterPro" id="IPR036691">
    <property type="entry name" value="Endo/exonu/phosph_ase_sf"/>
</dbReference>
<protein>
    <submittedName>
        <fullName evidence="2">CAZy families CBM5 protein</fullName>
    </submittedName>
</protein>
<dbReference type="EMBL" id="KF121078">
    <property type="protein sequence ID" value="AIA88361.1"/>
    <property type="molecule type" value="Genomic_DNA"/>
</dbReference>
<reference evidence="2" key="1">
    <citation type="journal article" date="2013" name="Environ. Microbiol.">
        <title>Seasonally variable intestinal metagenomes of the red palm weevil (Rhynchophorus ferrugineus).</title>
        <authorList>
            <person name="Jia S."/>
            <person name="Zhang X."/>
            <person name="Zhang G."/>
            <person name="Yin A."/>
            <person name="Zhang S."/>
            <person name="Li F."/>
            <person name="Wang L."/>
            <person name="Zhao D."/>
            <person name="Yun Q."/>
            <person name="Tala"/>
            <person name="Wang J."/>
            <person name="Sun G."/>
            <person name="Baabdullah M."/>
            <person name="Yu X."/>
            <person name="Hu S."/>
            <person name="Al-Mssallem I.S."/>
            <person name="Yu J."/>
        </authorList>
    </citation>
    <scope>NUCLEOTIDE SEQUENCE</scope>
</reference>